<evidence type="ECO:0000313" key="2">
    <source>
        <dbReference type="Proteomes" id="UP000594051"/>
    </source>
</evidence>
<organism evidence="1 2">
    <name type="scientific">uncultured phage cr118_1</name>
    <dbReference type="NCBI Taxonomy" id="2772063"/>
    <lineage>
        <taxon>Viruses</taxon>
        <taxon>Duplodnaviria</taxon>
        <taxon>Heunggongvirae</taxon>
        <taxon>Uroviricota</taxon>
        <taxon>Caudoviricetes</taxon>
        <taxon>Crassvirales</taxon>
        <taxon>Suoliviridae</taxon>
        <taxon>Uncouvirinae</taxon>
        <taxon>Besingivirus</taxon>
        <taxon>Besingivirus coli</taxon>
    </lineage>
</organism>
<name>A0A7M1RVQ8_9CAUD</name>
<dbReference type="KEGG" id="vg:65128889"/>
<protein>
    <submittedName>
        <fullName evidence="1">Putative chaperonin</fullName>
    </submittedName>
</protein>
<dbReference type="GeneID" id="65128889"/>
<keyword evidence="2" id="KW-1185">Reference proteome</keyword>
<evidence type="ECO:0000313" key="1">
    <source>
        <dbReference type="EMBL" id="QOR58418.1"/>
    </source>
</evidence>
<dbReference type="EMBL" id="MT774379">
    <property type="protein sequence ID" value="QOR58418.1"/>
    <property type="molecule type" value="Genomic_DNA"/>
</dbReference>
<dbReference type="RefSeq" id="YP_010110576.1">
    <property type="nucleotide sequence ID" value="NC_055872.1"/>
</dbReference>
<dbReference type="Proteomes" id="UP000594051">
    <property type="component" value="Segment"/>
</dbReference>
<proteinExistence type="predicted"/>
<accession>A0A7M1RVQ8</accession>
<reference evidence="1 2" key="1">
    <citation type="submission" date="2020-07" db="EMBL/GenBank/DDBJ databases">
        <title>Taxonomic proposal: Crassvirales, a new order of highly abundant and diverse bacterial viruses.</title>
        <authorList>
            <person name="Shkoporov A.N."/>
            <person name="Stockdale S.R."/>
            <person name="Guerin E."/>
            <person name="Ross R.P."/>
            <person name="Hill C."/>
        </authorList>
    </citation>
    <scope>NUCLEOTIDE SEQUENCE [LARGE SCALE GENOMIC DNA]</scope>
</reference>
<sequence>MTIKVADKLLLDSVIAGLNYKPCKELLVKPLPANMVQKEFTVPVETGEVDEEGIKSYDTKVEVQEVESSLREGIILAVPDQFKDTYMIGQHIVFPMKYAYPFDLFKDALLVKAHDIIGWVLTNDNTNDEESRN</sequence>